<dbReference type="SUPFAM" id="SSF52833">
    <property type="entry name" value="Thioredoxin-like"/>
    <property type="match status" value="1"/>
</dbReference>
<sequence>MRTLTVYFDGWCPLCQKSKRFLEQLDRFEQLTFIDARQVRTFEQPALLERMHVETEQGVRYAGIHGIRLLTKTLPFLRPAYPFVSLSIRLGIGAAIYDRVAKNRVIPVSCTTDCRIN</sequence>
<reference evidence="1 2" key="1">
    <citation type="submission" date="2016-03" db="EMBL/GenBank/DDBJ databases">
        <authorList>
            <person name="Cho S.-Y."/>
            <person name="Lim S."/>
            <person name="Kim H."/>
            <person name="Soh E.H."/>
            <person name="Moon J.S."/>
        </authorList>
    </citation>
    <scope>NUCLEOTIDE SEQUENCE [LARGE SCALE GENOMIC DNA]</scope>
    <source>
        <strain evidence="1 2">KCTC 3810</strain>
    </source>
</reference>
<keyword evidence="2" id="KW-1185">Reference proteome</keyword>
<dbReference type="RefSeq" id="WP_028107177.1">
    <property type="nucleotide sequence ID" value="NZ_LVVL01000017.1"/>
</dbReference>
<organism evidence="1 2">
    <name type="scientific">Exiguobacterium undae</name>
    <dbReference type="NCBI Taxonomy" id="169177"/>
    <lineage>
        <taxon>Bacteria</taxon>
        <taxon>Bacillati</taxon>
        <taxon>Bacillota</taxon>
        <taxon>Bacilli</taxon>
        <taxon>Bacillales</taxon>
        <taxon>Bacillales Family XII. Incertae Sedis</taxon>
        <taxon>Exiguobacterium</taxon>
    </lineage>
</organism>
<protein>
    <recommendedName>
        <fullName evidence="3">DUF393 domain-containing protein</fullName>
    </recommendedName>
</protein>
<accession>A0ABX2V5L9</accession>
<evidence type="ECO:0008006" key="3">
    <source>
        <dbReference type="Google" id="ProtNLM"/>
    </source>
</evidence>
<comment type="caution">
    <text evidence="1">The sequence shown here is derived from an EMBL/GenBank/DDBJ whole genome shotgun (WGS) entry which is preliminary data.</text>
</comment>
<dbReference type="InterPro" id="IPR036249">
    <property type="entry name" value="Thioredoxin-like_sf"/>
</dbReference>
<gene>
    <name evidence="1" type="ORF">A3783_13905</name>
</gene>
<dbReference type="InterPro" id="IPR007263">
    <property type="entry name" value="DCC1-like"/>
</dbReference>
<dbReference type="EMBL" id="LVVL01000017">
    <property type="protein sequence ID" value="OAN10436.1"/>
    <property type="molecule type" value="Genomic_DNA"/>
</dbReference>
<dbReference type="Proteomes" id="UP000078447">
    <property type="component" value="Unassembled WGS sequence"/>
</dbReference>
<proteinExistence type="predicted"/>
<dbReference type="Pfam" id="PF04134">
    <property type="entry name" value="DCC1-like"/>
    <property type="match status" value="1"/>
</dbReference>
<name>A0ABX2V5L9_9BACL</name>
<evidence type="ECO:0000313" key="2">
    <source>
        <dbReference type="Proteomes" id="UP000078447"/>
    </source>
</evidence>
<evidence type="ECO:0000313" key="1">
    <source>
        <dbReference type="EMBL" id="OAN10436.1"/>
    </source>
</evidence>